<evidence type="ECO:0000313" key="1">
    <source>
        <dbReference type="EMBL" id="KAK2183109.1"/>
    </source>
</evidence>
<name>A0AAD9L4A7_RIDPI</name>
<comment type="caution">
    <text evidence="1">The sequence shown here is derived from an EMBL/GenBank/DDBJ whole genome shotgun (WGS) entry which is preliminary data.</text>
</comment>
<reference evidence="1" key="1">
    <citation type="journal article" date="2023" name="Mol. Biol. Evol.">
        <title>Third-Generation Sequencing Reveals the Adaptive Role of the Epigenome in Three Deep-Sea Polychaetes.</title>
        <authorList>
            <person name="Perez M."/>
            <person name="Aroh O."/>
            <person name="Sun Y."/>
            <person name="Lan Y."/>
            <person name="Juniper S.K."/>
            <person name="Young C.R."/>
            <person name="Angers B."/>
            <person name="Qian P.Y."/>
        </authorList>
    </citation>
    <scope>NUCLEOTIDE SEQUENCE</scope>
    <source>
        <strain evidence="1">R07B-5</strain>
    </source>
</reference>
<evidence type="ECO:0000313" key="2">
    <source>
        <dbReference type="Proteomes" id="UP001209878"/>
    </source>
</evidence>
<organism evidence="1 2">
    <name type="scientific">Ridgeia piscesae</name>
    <name type="common">Tubeworm</name>
    <dbReference type="NCBI Taxonomy" id="27915"/>
    <lineage>
        <taxon>Eukaryota</taxon>
        <taxon>Metazoa</taxon>
        <taxon>Spiralia</taxon>
        <taxon>Lophotrochozoa</taxon>
        <taxon>Annelida</taxon>
        <taxon>Polychaeta</taxon>
        <taxon>Sedentaria</taxon>
        <taxon>Canalipalpata</taxon>
        <taxon>Sabellida</taxon>
        <taxon>Siboglinidae</taxon>
        <taxon>Ridgeia</taxon>
    </lineage>
</organism>
<accession>A0AAD9L4A7</accession>
<dbReference type="EMBL" id="JAODUO010000323">
    <property type="protein sequence ID" value="KAK2183109.1"/>
    <property type="molecule type" value="Genomic_DNA"/>
</dbReference>
<sequence>MFGADSASKCNRLDNFHMYLPTKMCPSRPYTESFTCWIHGRLGRRVQRVIPVYTSYKMELLCSQPRTRYGITLSTC</sequence>
<protein>
    <submittedName>
        <fullName evidence="1">Uncharacterized protein</fullName>
    </submittedName>
</protein>
<dbReference type="AlphaFoldDB" id="A0AAD9L4A7"/>
<dbReference type="Proteomes" id="UP001209878">
    <property type="component" value="Unassembled WGS sequence"/>
</dbReference>
<proteinExistence type="predicted"/>
<gene>
    <name evidence="1" type="ORF">NP493_323g04016</name>
</gene>
<keyword evidence="2" id="KW-1185">Reference proteome</keyword>